<feature type="region of interest" description="Disordered" evidence="1">
    <location>
        <begin position="124"/>
        <end position="164"/>
    </location>
</feature>
<organism evidence="2 3">
    <name type="scientific">Punica granatum</name>
    <name type="common">Pomegranate</name>
    <dbReference type="NCBI Taxonomy" id="22663"/>
    <lineage>
        <taxon>Eukaryota</taxon>
        <taxon>Viridiplantae</taxon>
        <taxon>Streptophyta</taxon>
        <taxon>Embryophyta</taxon>
        <taxon>Tracheophyta</taxon>
        <taxon>Spermatophyta</taxon>
        <taxon>Magnoliopsida</taxon>
        <taxon>eudicotyledons</taxon>
        <taxon>Gunneridae</taxon>
        <taxon>Pentapetalae</taxon>
        <taxon>rosids</taxon>
        <taxon>malvids</taxon>
        <taxon>Myrtales</taxon>
        <taxon>Lythraceae</taxon>
        <taxon>Punica</taxon>
    </lineage>
</organism>
<keyword evidence="3" id="KW-1185">Reference proteome</keyword>
<feature type="region of interest" description="Disordered" evidence="1">
    <location>
        <begin position="1"/>
        <end position="42"/>
    </location>
</feature>
<accession>A0A2I0JLJ6</accession>
<feature type="compositionally biased region" description="Basic and acidic residues" evidence="1">
    <location>
        <begin position="15"/>
        <end position="30"/>
    </location>
</feature>
<sequence>MNKTRHRRDIKLRHRQFEDEINKPRQKGEVADATPRRRQNATYSEVESFKPFALADLRDKRIKPARLKTPFWGRPRQKLGQKRGTTENPEDHRYIKHKNYGGLWSPTPRDTCPPRARVPHRMTGAFSAKQSPQCETGPRQVKDLGLRMTPSSNKHLGHTTIRKP</sequence>
<feature type="compositionally biased region" description="Basic residues" evidence="1">
    <location>
        <begin position="155"/>
        <end position="164"/>
    </location>
</feature>
<proteinExistence type="predicted"/>
<reference evidence="2 3" key="1">
    <citation type="submission" date="2017-11" db="EMBL/GenBank/DDBJ databases">
        <title>De-novo sequencing of pomegranate (Punica granatum L.) genome.</title>
        <authorList>
            <person name="Akparov Z."/>
            <person name="Amiraslanov A."/>
            <person name="Hajiyeva S."/>
            <person name="Abbasov M."/>
            <person name="Kaur K."/>
            <person name="Hamwieh A."/>
            <person name="Solovyev V."/>
            <person name="Salamov A."/>
            <person name="Braich B."/>
            <person name="Kosarev P."/>
            <person name="Mahmoud A."/>
            <person name="Hajiyev E."/>
            <person name="Babayeva S."/>
            <person name="Izzatullayeva V."/>
            <person name="Mammadov A."/>
            <person name="Mammadov A."/>
            <person name="Sharifova S."/>
            <person name="Ojaghi J."/>
            <person name="Eynullazada K."/>
            <person name="Bayramov B."/>
            <person name="Abdulazimova A."/>
            <person name="Shahmuradov I."/>
        </authorList>
    </citation>
    <scope>NUCLEOTIDE SEQUENCE [LARGE SCALE GENOMIC DNA]</scope>
    <source>
        <strain evidence="3">cv. AG2017</strain>
        <tissue evidence="2">Leaf</tissue>
    </source>
</reference>
<feature type="compositionally biased region" description="Basic residues" evidence="1">
    <location>
        <begin position="1"/>
        <end position="14"/>
    </location>
</feature>
<evidence type="ECO:0000313" key="2">
    <source>
        <dbReference type="EMBL" id="PKI57107.1"/>
    </source>
</evidence>
<feature type="region of interest" description="Disordered" evidence="1">
    <location>
        <begin position="66"/>
        <end position="111"/>
    </location>
</feature>
<gene>
    <name evidence="2" type="ORF">CRG98_022501</name>
</gene>
<evidence type="ECO:0000256" key="1">
    <source>
        <dbReference type="SAM" id="MobiDB-lite"/>
    </source>
</evidence>
<protein>
    <submittedName>
        <fullName evidence="2">Uncharacterized protein</fullName>
    </submittedName>
</protein>
<dbReference type="EMBL" id="PGOL01001535">
    <property type="protein sequence ID" value="PKI57107.1"/>
    <property type="molecule type" value="Genomic_DNA"/>
</dbReference>
<evidence type="ECO:0000313" key="3">
    <source>
        <dbReference type="Proteomes" id="UP000233551"/>
    </source>
</evidence>
<comment type="caution">
    <text evidence="2">The sequence shown here is derived from an EMBL/GenBank/DDBJ whole genome shotgun (WGS) entry which is preliminary data.</text>
</comment>
<dbReference type="AlphaFoldDB" id="A0A2I0JLJ6"/>
<name>A0A2I0JLJ6_PUNGR</name>
<dbReference type="Proteomes" id="UP000233551">
    <property type="component" value="Unassembled WGS sequence"/>
</dbReference>
<dbReference type="STRING" id="22663.A0A2I0JLJ6"/>